<dbReference type="Gene3D" id="3.30.70.270">
    <property type="match status" value="1"/>
</dbReference>
<organism evidence="4 5">
    <name type="scientific">Sulfurivirga caldicuralii</name>
    <dbReference type="NCBI Taxonomy" id="364032"/>
    <lineage>
        <taxon>Bacteria</taxon>
        <taxon>Pseudomonadati</taxon>
        <taxon>Pseudomonadota</taxon>
        <taxon>Gammaproteobacteria</taxon>
        <taxon>Thiotrichales</taxon>
        <taxon>Piscirickettsiaceae</taxon>
        <taxon>Sulfurivirga</taxon>
    </lineage>
</organism>
<evidence type="ECO:0000313" key="4">
    <source>
        <dbReference type="EMBL" id="SIN69530.1"/>
    </source>
</evidence>
<dbReference type="InterPro" id="IPR052155">
    <property type="entry name" value="Biofilm_reg_signaling"/>
</dbReference>
<comment type="cofactor">
    <cofactor evidence="1">
        <name>Mg(2+)</name>
        <dbReference type="ChEBI" id="CHEBI:18420"/>
    </cofactor>
</comment>
<dbReference type="InterPro" id="IPR029787">
    <property type="entry name" value="Nucleotide_cyclase"/>
</dbReference>
<protein>
    <submittedName>
        <fullName evidence="4">Diguanylate cyclase (GGDEF) domain-containing protein</fullName>
    </submittedName>
</protein>
<dbReference type="InterPro" id="IPR035919">
    <property type="entry name" value="EAL_sf"/>
</dbReference>
<dbReference type="SUPFAM" id="SSF141868">
    <property type="entry name" value="EAL domain-like"/>
    <property type="match status" value="1"/>
</dbReference>
<accession>A0A1N6DFE5</accession>
<dbReference type="Proteomes" id="UP000198461">
    <property type="component" value="Unassembled WGS sequence"/>
</dbReference>
<dbReference type="FunFam" id="3.30.70.270:FF:000001">
    <property type="entry name" value="Diguanylate cyclase domain protein"/>
    <property type="match status" value="1"/>
</dbReference>
<dbReference type="PROSITE" id="PS50883">
    <property type="entry name" value="EAL"/>
    <property type="match status" value="1"/>
</dbReference>
<evidence type="ECO:0000256" key="1">
    <source>
        <dbReference type="ARBA" id="ARBA00001946"/>
    </source>
</evidence>
<gene>
    <name evidence="4" type="ORF">SAMN05443662_0104</name>
</gene>
<name>A0A1N6DFE5_9GAMM</name>
<proteinExistence type="predicted"/>
<dbReference type="NCBIfam" id="TIGR00254">
    <property type="entry name" value="GGDEF"/>
    <property type="match status" value="1"/>
</dbReference>
<dbReference type="STRING" id="364032.SAMN05443662_0104"/>
<dbReference type="PROSITE" id="PS50887">
    <property type="entry name" value="GGDEF"/>
    <property type="match status" value="1"/>
</dbReference>
<dbReference type="SUPFAM" id="SSF55073">
    <property type="entry name" value="Nucleotide cyclase"/>
    <property type="match status" value="1"/>
</dbReference>
<dbReference type="GO" id="GO:0003824">
    <property type="term" value="F:catalytic activity"/>
    <property type="evidence" value="ECO:0007669"/>
    <property type="project" value="UniProtKB-ARBA"/>
</dbReference>
<dbReference type="Pfam" id="PF00563">
    <property type="entry name" value="EAL"/>
    <property type="match status" value="1"/>
</dbReference>
<dbReference type="InterPro" id="IPR043128">
    <property type="entry name" value="Rev_trsase/Diguanyl_cyclase"/>
</dbReference>
<reference evidence="4 5" key="1">
    <citation type="submission" date="2016-11" db="EMBL/GenBank/DDBJ databases">
        <authorList>
            <person name="Jaros S."/>
            <person name="Januszkiewicz K."/>
            <person name="Wedrychowicz H."/>
        </authorList>
    </citation>
    <scope>NUCLEOTIDE SEQUENCE [LARGE SCALE GENOMIC DNA]</scope>
    <source>
        <strain evidence="4 5">DSM 17737</strain>
    </source>
</reference>
<evidence type="ECO:0000259" key="3">
    <source>
        <dbReference type="PROSITE" id="PS50887"/>
    </source>
</evidence>
<evidence type="ECO:0000259" key="2">
    <source>
        <dbReference type="PROSITE" id="PS50883"/>
    </source>
</evidence>
<dbReference type="Gene3D" id="3.20.20.450">
    <property type="entry name" value="EAL domain"/>
    <property type="match status" value="1"/>
</dbReference>
<keyword evidence="5" id="KW-1185">Reference proteome</keyword>
<dbReference type="PANTHER" id="PTHR44757:SF2">
    <property type="entry name" value="BIOFILM ARCHITECTURE MAINTENANCE PROTEIN MBAA"/>
    <property type="match status" value="1"/>
</dbReference>
<evidence type="ECO:0000313" key="5">
    <source>
        <dbReference type="Proteomes" id="UP000198461"/>
    </source>
</evidence>
<dbReference type="InterPro" id="IPR001633">
    <property type="entry name" value="EAL_dom"/>
</dbReference>
<dbReference type="SMART" id="SM00267">
    <property type="entry name" value="GGDEF"/>
    <property type="match status" value="1"/>
</dbReference>
<dbReference type="InterPro" id="IPR000160">
    <property type="entry name" value="GGDEF_dom"/>
</dbReference>
<feature type="domain" description="GGDEF" evidence="3">
    <location>
        <begin position="98"/>
        <end position="231"/>
    </location>
</feature>
<sequence>MSASTFTKFGQRAKNRLKEQVPTPSTLWRYKVRAWLKQWPERLLRKTSLAKLVEAQVQARTQALFRQANYDTLTHLPNRNYFTATLEDTLTRAENEDAAFALLFLDLDGFKPVNDTYGHAAGDELLRLVAARLVASVREDDFVARLGGDEFVILLRDLVDEDIIQTISKRLIHEVSRPYWVDGRAVQVSTSVGIAEFPSDGKTAAQVMERADQALYAAKHRGRKQFCFYRDVASDAKVAPDHLQTHFEVDVEHQKFIPCFRRVEPLSAAEDTFMRMNVRWQDAPIENDWYEGWQPLLARSQWSTSMGLWMVETAAWYLAQWRSPSTGCSVPLDTALLLQESVADLLAQRVESYGAKPEQLILSVDIDAVNRLDLKAVEVLDALKKKGFKLRLQGFGSRTIEPALFAHLQIDYLAINWVDALRFAGQLEKRLRWLEGLVAWGHALGARVLVDDLDDVEALQAMQAIGVDAVEGAVIECYHPGEESQAA</sequence>
<dbReference type="OrthoDB" id="9813913at2"/>
<feature type="domain" description="EAL" evidence="2">
    <location>
        <begin position="240"/>
        <end position="487"/>
    </location>
</feature>
<dbReference type="PANTHER" id="PTHR44757">
    <property type="entry name" value="DIGUANYLATE CYCLASE DGCP"/>
    <property type="match status" value="1"/>
</dbReference>
<dbReference type="RefSeq" id="WP_084188160.1">
    <property type="nucleotide sequence ID" value="NZ_FSRE01000001.1"/>
</dbReference>
<dbReference type="AlphaFoldDB" id="A0A1N6DFE5"/>
<dbReference type="Pfam" id="PF00990">
    <property type="entry name" value="GGDEF"/>
    <property type="match status" value="1"/>
</dbReference>
<dbReference type="CDD" id="cd01949">
    <property type="entry name" value="GGDEF"/>
    <property type="match status" value="1"/>
</dbReference>
<dbReference type="EMBL" id="FSRE01000001">
    <property type="protein sequence ID" value="SIN69530.1"/>
    <property type="molecule type" value="Genomic_DNA"/>
</dbReference>